<organism evidence="2 3">
    <name type="scientific">Pleomassaria siparia CBS 279.74</name>
    <dbReference type="NCBI Taxonomy" id="1314801"/>
    <lineage>
        <taxon>Eukaryota</taxon>
        <taxon>Fungi</taxon>
        <taxon>Dikarya</taxon>
        <taxon>Ascomycota</taxon>
        <taxon>Pezizomycotina</taxon>
        <taxon>Dothideomycetes</taxon>
        <taxon>Pleosporomycetidae</taxon>
        <taxon>Pleosporales</taxon>
        <taxon>Pleomassariaceae</taxon>
        <taxon>Pleomassaria</taxon>
    </lineage>
</organism>
<evidence type="ECO:0008006" key="4">
    <source>
        <dbReference type="Google" id="ProtNLM"/>
    </source>
</evidence>
<keyword evidence="3" id="KW-1185">Reference proteome</keyword>
<feature type="signal peptide" evidence="1">
    <location>
        <begin position="1"/>
        <end position="26"/>
    </location>
</feature>
<evidence type="ECO:0000313" key="3">
    <source>
        <dbReference type="Proteomes" id="UP000799428"/>
    </source>
</evidence>
<proteinExistence type="predicted"/>
<feature type="chain" id="PRO_5026099841" description="Secreted protein" evidence="1">
    <location>
        <begin position="27"/>
        <end position="135"/>
    </location>
</feature>
<gene>
    <name evidence="2" type="ORF">K504DRAFT_170845</name>
</gene>
<sequence>MYTVSALLCCCCCCCCCCCRRQGGRGEVPSVWLRPSQHQATCRICLRRRDGDAVTCHVVHASLSLGDRSGAAPKKVLCNSMTRSNHDSSVRRIPGGACPDLQYRVGCVCVCAYAYVCACACAGVAESCRLQVESI</sequence>
<accession>A0A6G1JT08</accession>
<keyword evidence="1" id="KW-0732">Signal</keyword>
<protein>
    <recommendedName>
        <fullName evidence="4">Secreted protein</fullName>
    </recommendedName>
</protein>
<dbReference type="AlphaFoldDB" id="A0A6G1JT08"/>
<dbReference type="EMBL" id="MU005785">
    <property type="protein sequence ID" value="KAF2703749.1"/>
    <property type="molecule type" value="Genomic_DNA"/>
</dbReference>
<evidence type="ECO:0000256" key="1">
    <source>
        <dbReference type="SAM" id="SignalP"/>
    </source>
</evidence>
<name>A0A6G1JT08_9PLEO</name>
<reference evidence="2" key="1">
    <citation type="journal article" date="2020" name="Stud. Mycol.">
        <title>101 Dothideomycetes genomes: a test case for predicting lifestyles and emergence of pathogens.</title>
        <authorList>
            <person name="Haridas S."/>
            <person name="Albert R."/>
            <person name="Binder M."/>
            <person name="Bloem J."/>
            <person name="Labutti K."/>
            <person name="Salamov A."/>
            <person name="Andreopoulos B."/>
            <person name="Baker S."/>
            <person name="Barry K."/>
            <person name="Bills G."/>
            <person name="Bluhm B."/>
            <person name="Cannon C."/>
            <person name="Castanera R."/>
            <person name="Culley D."/>
            <person name="Daum C."/>
            <person name="Ezra D."/>
            <person name="Gonzalez J."/>
            <person name="Henrissat B."/>
            <person name="Kuo A."/>
            <person name="Liang C."/>
            <person name="Lipzen A."/>
            <person name="Lutzoni F."/>
            <person name="Magnuson J."/>
            <person name="Mondo S."/>
            <person name="Nolan M."/>
            <person name="Ohm R."/>
            <person name="Pangilinan J."/>
            <person name="Park H.-J."/>
            <person name="Ramirez L."/>
            <person name="Alfaro M."/>
            <person name="Sun H."/>
            <person name="Tritt A."/>
            <person name="Yoshinaga Y."/>
            <person name="Zwiers L.-H."/>
            <person name="Turgeon B."/>
            <person name="Goodwin S."/>
            <person name="Spatafora J."/>
            <person name="Crous P."/>
            <person name="Grigoriev I."/>
        </authorList>
    </citation>
    <scope>NUCLEOTIDE SEQUENCE</scope>
    <source>
        <strain evidence="2">CBS 279.74</strain>
    </source>
</reference>
<dbReference type="Proteomes" id="UP000799428">
    <property type="component" value="Unassembled WGS sequence"/>
</dbReference>
<evidence type="ECO:0000313" key="2">
    <source>
        <dbReference type="EMBL" id="KAF2703749.1"/>
    </source>
</evidence>